<dbReference type="WBParaSite" id="jg7408">
    <property type="protein sequence ID" value="jg7408"/>
    <property type="gene ID" value="jg7408"/>
</dbReference>
<protein>
    <submittedName>
        <fullName evidence="3">ATP synthase F0 subunit 8</fullName>
    </submittedName>
</protein>
<evidence type="ECO:0000313" key="2">
    <source>
        <dbReference type="Proteomes" id="UP000887574"/>
    </source>
</evidence>
<dbReference type="AlphaFoldDB" id="A0A915EKY6"/>
<keyword evidence="1" id="KW-0812">Transmembrane</keyword>
<reference evidence="3" key="1">
    <citation type="submission" date="2022-11" db="UniProtKB">
        <authorList>
            <consortium name="WormBaseParasite"/>
        </authorList>
    </citation>
    <scope>IDENTIFICATION</scope>
</reference>
<proteinExistence type="predicted"/>
<name>A0A915EKY6_9BILA</name>
<keyword evidence="1" id="KW-1133">Transmembrane helix</keyword>
<evidence type="ECO:0000313" key="3">
    <source>
        <dbReference type="WBParaSite" id="jg7408"/>
    </source>
</evidence>
<keyword evidence="2" id="KW-1185">Reference proteome</keyword>
<accession>A0A915EKY6</accession>
<keyword evidence="1" id="KW-0472">Membrane</keyword>
<feature type="transmembrane region" description="Helical" evidence="1">
    <location>
        <begin position="7"/>
        <end position="26"/>
    </location>
</feature>
<sequence length="107" mass="12213">MRKDRAGIFSWIFPWLLVSLISYLFYNYVQNNNDPNSVKSLTGGARINRTVHLLDTSNNSRLPSLSRIFPLNQISNTEAYSVTNELKPGFLYTKLSSKMPEVAEPFP</sequence>
<evidence type="ECO:0000256" key="1">
    <source>
        <dbReference type="SAM" id="Phobius"/>
    </source>
</evidence>
<organism evidence="2 3">
    <name type="scientific">Ditylenchus dipsaci</name>
    <dbReference type="NCBI Taxonomy" id="166011"/>
    <lineage>
        <taxon>Eukaryota</taxon>
        <taxon>Metazoa</taxon>
        <taxon>Ecdysozoa</taxon>
        <taxon>Nematoda</taxon>
        <taxon>Chromadorea</taxon>
        <taxon>Rhabditida</taxon>
        <taxon>Tylenchina</taxon>
        <taxon>Tylenchomorpha</taxon>
        <taxon>Sphaerularioidea</taxon>
        <taxon>Anguinidae</taxon>
        <taxon>Anguininae</taxon>
        <taxon>Ditylenchus</taxon>
    </lineage>
</organism>
<dbReference type="Proteomes" id="UP000887574">
    <property type="component" value="Unplaced"/>
</dbReference>